<dbReference type="RefSeq" id="WP_103017255.1">
    <property type="nucleotide sequence ID" value="NZ_CALTSD010000017.1"/>
</dbReference>
<dbReference type="InterPro" id="IPR019775">
    <property type="entry name" value="WD40_repeat_CS"/>
</dbReference>
<evidence type="ECO:0000313" key="5">
    <source>
        <dbReference type="EMBL" id="MCS3866871.1"/>
    </source>
</evidence>
<dbReference type="PANTHER" id="PTHR19848">
    <property type="entry name" value="WD40 REPEAT PROTEIN"/>
    <property type="match status" value="1"/>
</dbReference>
<dbReference type="PROSITE" id="PS00678">
    <property type="entry name" value="WD_REPEATS_1"/>
    <property type="match status" value="3"/>
</dbReference>
<evidence type="ECO:0000256" key="3">
    <source>
        <dbReference type="PROSITE-ProRule" id="PRU00221"/>
    </source>
</evidence>
<dbReference type="Gene3D" id="2.130.10.10">
    <property type="entry name" value="YVTN repeat-like/Quinoprotein amine dehydrogenase"/>
    <property type="match status" value="2"/>
</dbReference>
<reference evidence="5" key="1">
    <citation type="submission" date="2022-08" db="EMBL/GenBank/DDBJ databases">
        <title>Genomic Encyclopedia of Type Strains, Phase V (KMG-V): Genome sequencing to study the core and pangenomes of soil and plant-associated prokaryotes.</title>
        <authorList>
            <person name="Whitman W."/>
        </authorList>
    </citation>
    <scope>NUCLEOTIDE SEQUENCE</scope>
    <source>
        <strain evidence="5">SP2016B</strain>
    </source>
</reference>
<dbReference type="SUPFAM" id="SSF50998">
    <property type="entry name" value="Quinoprotein alcohol dehydrogenase-like"/>
    <property type="match status" value="1"/>
</dbReference>
<comment type="caution">
    <text evidence="5">The sequence shown here is derived from an EMBL/GenBank/DDBJ whole genome shotgun (WGS) entry which is preliminary data.</text>
</comment>
<evidence type="ECO:0000256" key="4">
    <source>
        <dbReference type="SAM" id="SignalP"/>
    </source>
</evidence>
<accession>A0A9X2U4Q2</accession>
<dbReference type="PANTHER" id="PTHR19848:SF8">
    <property type="entry name" value="F-BOX AND WD REPEAT DOMAIN CONTAINING 7"/>
    <property type="match status" value="1"/>
</dbReference>
<feature type="signal peptide" evidence="4">
    <location>
        <begin position="1"/>
        <end position="28"/>
    </location>
</feature>
<evidence type="ECO:0000256" key="1">
    <source>
        <dbReference type="ARBA" id="ARBA00022574"/>
    </source>
</evidence>
<feature type="repeat" description="WD" evidence="3">
    <location>
        <begin position="83"/>
        <end position="124"/>
    </location>
</feature>
<protein>
    <submittedName>
        <fullName evidence="5">WD40 repeat protein</fullName>
    </submittedName>
</protein>
<feature type="repeat" description="WD" evidence="3">
    <location>
        <begin position="262"/>
        <end position="296"/>
    </location>
</feature>
<dbReference type="Proteomes" id="UP001155034">
    <property type="component" value="Unassembled WGS sequence"/>
</dbReference>
<gene>
    <name evidence="5" type="ORF">GGP82_003454</name>
</gene>
<proteinExistence type="predicted"/>
<keyword evidence="2" id="KW-0677">Repeat</keyword>
<dbReference type="Pfam" id="PF00400">
    <property type="entry name" value="WD40"/>
    <property type="match status" value="3"/>
</dbReference>
<organism evidence="5 6">
    <name type="scientific">Salinibacter ruber</name>
    <dbReference type="NCBI Taxonomy" id="146919"/>
    <lineage>
        <taxon>Bacteria</taxon>
        <taxon>Pseudomonadati</taxon>
        <taxon>Rhodothermota</taxon>
        <taxon>Rhodothermia</taxon>
        <taxon>Rhodothermales</taxon>
        <taxon>Salinibacteraceae</taxon>
        <taxon>Salinibacter</taxon>
    </lineage>
</organism>
<dbReference type="PROSITE" id="PS50294">
    <property type="entry name" value="WD_REPEATS_REGION"/>
    <property type="match status" value="3"/>
</dbReference>
<sequence length="342" mass="36823">MMTLRLLSLLIGVSLWFFLAPACPSVQAQSPEASEVSIQSAPPGTAATNVVTFSPDGSQIAAVNKANEITIRDVETGRLMTTLPGQDGYMSTLDWSPDGTLLASGSNDGTVQIWDVAAETKRRTLTGFEPLDRAYGGAGDVEFSPDGRHIAGLQSQPSGRLIVWRVDGGTEVLRVDRPPETYDLGWKPTGDAIYMVDEDGVLTTWSVPDGQRSARWSLSDQKLVNMDAAPPLVAVGGGSDTLIVTNPDRDTVQWRFHQGDFVNEIAFVPGGPLIASAGGDGFLKVWNIETGKQRFSRFAHDGIAYFVNASPNGDRLATVGSDNYIRLWDLATGELVLQIRGR</sequence>
<dbReference type="InterPro" id="IPR020472">
    <property type="entry name" value="WD40_PAC1"/>
</dbReference>
<dbReference type="InterPro" id="IPR015943">
    <property type="entry name" value="WD40/YVTN_repeat-like_dom_sf"/>
</dbReference>
<name>A0A9X2U4Q2_9BACT</name>
<dbReference type="SMART" id="SM00320">
    <property type="entry name" value="WD40"/>
    <property type="match status" value="4"/>
</dbReference>
<evidence type="ECO:0000256" key="2">
    <source>
        <dbReference type="ARBA" id="ARBA00022737"/>
    </source>
</evidence>
<dbReference type="PRINTS" id="PR00320">
    <property type="entry name" value="GPROTEINBRPT"/>
</dbReference>
<keyword evidence="1 3" id="KW-0853">WD repeat</keyword>
<keyword evidence="4" id="KW-0732">Signal</keyword>
<dbReference type="InterPro" id="IPR011047">
    <property type="entry name" value="Quinoprotein_ADH-like_sf"/>
</dbReference>
<feature type="repeat" description="WD" evidence="3">
    <location>
        <begin position="297"/>
        <end position="338"/>
    </location>
</feature>
<evidence type="ECO:0000313" key="6">
    <source>
        <dbReference type="Proteomes" id="UP001155034"/>
    </source>
</evidence>
<dbReference type="EMBL" id="JANTYZ010000024">
    <property type="protein sequence ID" value="MCS3866871.1"/>
    <property type="molecule type" value="Genomic_DNA"/>
</dbReference>
<dbReference type="AlphaFoldDB" id="A0A9X2U4Q2"/>
<dbReference type="InterPro" id="IPR001680">
    <property type="entry name" value="WD40_rpt"/>
</dbReference>
<dbReference type="PROSITE" id="PS50082">
    <property type="entry name" value="WD_REPEATS_2"/>
    <property type="match status" value="3"/>
</dbReference>
<feature type="chain" id="PRO_5040926239" evidence="4">
    <location>
        <begin position="29"/>
        <end position="342"/>
    </location>
</feature>